<accession>A0A1H9R299</accession>
<feature type="region of interest" description="Disordered" evidence="7">
    <location>
        <begin position="418"/>
        <end position="439"/>
    </location>
</feature>
<keyword evidence="4 8" id="KW-0812">Transmembrane</keyword>
<dbReference type="SUPFAM" id="SSF103473">
    <property type="entry name" value="MFS general substrate transporter"/>
    <property type="match status" value="1"/>
</dbReference>
<keyword evidence="5 8" id="KW-1133">Transmembrane helix</keyword>
<organism evidence="9 10">
    <name type="scientific">Pedococcus cremeus</name>
    <dbReference type="NCBI Taxonomy" id="587636"/>
    <lineage>
        <taxon>Bacteria</taxon>
        <taxon>Bacillati</taxon>
        <taxon>Actinomycetota</taxon>
        <taxon>Actinomycetes</taxon>
        <taxon>Micrococcales</taxon>
        <taxon>Intrasporangiaceae</taxon>
        <taxon>Pedococcus</taxon>
    </lineage>
</organism>
<protein>
    <submittedName>
        <fullName evidence="9">Predicted arabinose efflux permease, MFS family</fullName>
    </submittedName>
</protein>
<dbReference type="InterPro" id="IPR036259">
    <property type="entry name" value="MFS_trans_sf"/>
</dbReference>
<evidence type="ECO:0000256" key="5">
    <source>
        <dbReference type="ARBA" id="ARBA00022989"/>
    </source>
</evidence>
<reference evidence="10" key="1">
    <citation type="submission" date="2016-10" db="EMBL/GenBank/DDBJ databases">
        <authorList>
            <person name="Varghese N."/>
            <person name="Submissions S."/>
        </authorList>
    </citation>
    <scope>NUCLEOTIDE SEQUENCE [LARGE SCALE GENOMIC DNA]</scope>
    <source>
        <strain evidence="10">CGMCC 1.6963</strain>
    </source>
</reference>
<dbReference type="PANTHER" id="PTHR23513">
    <property type="entry name" value="INTEGRAL MEMBRANE EFFLUX PROTEIN-RELATED"/>
    <property type="match status" value="1"/>
</dbReference>
<sequence length="439" mass="46013">MTALPRLLDRATEWAVPARMGTAFRWNLASSWVGQLGDGIALAAGPLLVASLTRDPTLIAAAAMVQNVPTLLLGLYAGAVADRVDRRRLVLAANLVRVAVLAVLVSTIVTGTVSIGLLLATLFAVGVAELFADTGWRAVLPMIVPKADLGIGNARQMSGFLVANQFVGPAVGASLFALGSAVPFGVQGAALLLAAGLFAKVRLPQEEDPQRPEQHIGHDILDGLRWIAGNAPIRTLTLVIFIFNITWGAPWGVLVYWAQERLHVGAVGFGLLTTCSAVGGVASVLLYDRLERRVPLARLMRICLSLEVLTHLALALTTVPWFAMAVMVVFGAYAFVWGSLSSAVRQRATPNEYQGRVGSVYWVGLIVGLLVGQFLGGQIADRFGAAAPFWFAFAGAGLTLVVVWRQLDNIAHADASDQTDADAPAGAGAGAPDGAGTGA</sequence>
<keyword evidence="10" id="KW-1185">Reference proteome</keyword>
<dbReference type="InterPro" id="IPR010290">
    <property type="entry name" value="TM_effector"/>
</dbReference>
<feature type="compositionally biased region" description="Gly residues" evidence="7">
    <location>
        <begin position="427"/>
        <end position="439"/>
    </location>
</feature>
<feature type="transmembrane region" description="Helical" evidence="8">
    <location>
        <begin position="235"/>
        <end position="258"/>
    </location>
</feature>
<evidence type="ECO:0000256" key="3">
    <source>
        <dbReference type="ARBA" id="ARBA00022475"/>
    </source>
</evidence>
<dbReference type="EMBL" id="FOHB01000001">
    <property type="protein sequence ID" value="SER66645.1"/>
    <property type="molecule type" value="Genomic_DNA"/>
</dbReference>
<proteinExistence type="predicted"/>
<dbReference type="RefSeq" id="WP_245735594.1">
    <property type="nucleotide sequence ID" value="NZ_FOHB01000001.1"/>
</dbReference>
<evidence type="ECO:0000256" key="7">
    <source>
        <dbReference type="SAM" id="MobiDB-lite"/>
    </source>
</evidence>
<feature type="transmembrane region" description="Helical" evidence="8">
    <location>
        <begin position="360"/>
        <end position="379"/>
    </location>
</feature>
<dbReference type="Gene3D" id="1.20.1250.20">
    <property type="entry name" value="MFS general substrate transporter like domains"/>
    <property type="match status" value="1"/>
</dbReference>
<comment type="subcellular location">
    <subcellularLocation>
        <location evidence="1">Cell membrane</location>
        <topology evidence="1">Multi-pass membrane protein</topology>
    </subcellularLocation>
</comment>
<name>A0A1H9R299_9MICO</name>
<keyword evidence="3" id="KW-1003">Cell membrane</keyword>
<evidence type="ECO:0000313" key="9">
    <source>
        <dbReference type="EMBL" id="SER66645.1"/>
    </source>
</evidence>
<evidence type="ECO:0000256" key="4">
    <source>
        <dbReference type="ARBA" id="ARBA00022692"/>
    </source>
</evidence>
<feature type="transmembrane region" description="Helical" evidence="8">
    <location>
        <begin position="385"/>
        <end position="404"/>
    </location>
</feature>
<evidence type="ECO:0000256" key="2">
    <source>
        <dbReference type="ARBA" id="ARBA00022448"/>
    </source>
</evidence>
<evidence type="ECO:0000256" key="1">
    <source>
        <dbReference type="ARBA" id="ARBA00004651"/>
    </source>
</evidence>
<evidence type="ECO:0000313" key="10">
    <source>
        <dbReference type="Proteomes" id="UP000199019"/>
    </source>
</evidence>
<feature type="transmembrane region" description="Helical" evidence="8">
    <location>
        <begin position="58"/>
        <end position="77"/>
    </location>
</feature>
<dbReference type="PANTHER" id="PTHR23513:SF6">
    <property type="entry name" value="MAJOR FACILITATOR SUPERFAMILY ASSOCIATED DOMAIN-CONTAINING PROTEIN"/>
    <property type="match status" value="1"/>
</dbReference>
<dbReference type="AlphaFoldDB" id="A0A1H9R299"/>
<dbReference type="Proteomes" id="UP000199019">
    <property type="component" value="Unassembled WGS sequence"/>
</dbReference>
<dbReference type="GO" id="GO:0005886">
    <property type="term" value="C:plasma membrane"/>
    <property type="evidence" value="ECO:0007669"/>
    <property type="project" value="UniProtKB-SubCell"/>
</dbReference>
<feature type="transmembrane region" description="Helical" evidence="8">
    <location>
        <begin position="184"/>
        <end position="201"/>
    </location>
</feature>
<feature type="transmembrane region" description="Helical" evidence="8">
    <location>
        <begin position="322"/>
        <end position="340"/>
    </location>
</feature>
<dbReference type="Pfam" id="PF05977">
    <property type="entry name" value="MFS_3"/>
    <property type="match status" value="1"/>
</dbReference>
<dbReference type="CDD" id="cd06173">
    <property type="entry name" value="MFS_MefA_like"/>
    <property type="match status" value="1"/>
</dbReference>
<feature type="transmembrane region" description="Helical" evidence="8">
    <location>
        <begin position="299"/>
        <end position="316"/>
    </location>
</feature>
<evidence type="ECO:0000256" key="6">
    <source>
        <dbReference type="ARBA" id="ARBA00023136"/>
    </source>
</evidence>
<evidence type="ECO:0000256" key="8">
    <source>
        <dbReference type="SAM" id="Phobius"/>
    </source>
</evidence>
<dbReference type="STRING" id="587636.SAMN05216199_0830"/>
<gene>
    <name evidence="9" type="ORF">SAMN05216199_0830</name>
</gene>
<feature type="transmembrane region" description="Helical" evidence="8">
    <location>
        <begin position="264"/>
        <end position="287"/>
    </location>
</feature>
<keyword evidence="6 8" id="KW-0472">Membrane</keyword>
<keyword evidence="2" id="KW-0813">Transport</keyword>